<comment type="catalytic activity">
    <reaction evidence="7 8">
        <text>5-phospho-alpha-D-ribose 1-diphosphate + nicotinate + ATP + H2O = nicotinate beta-D-ribonucleotide + ADP + phosphate + diphosphate</text>
        <dbReference type="Rhea" id="RHEA:36163"/>
        <dbReference type="ChEBI" id="CHEBI:15377"/>
        <dbReference type="ChEBI" id="CHEBI:30616"/>
        <dbReference type="ChEBI" id="CHEBI:32544"/>
        <dbReference type="ChEBI" id="CHEBI:33019"/>
        <dbReference type="ChEBI" id="CHEBI:43474"/>
        <dbReference type="ChEBI" id="CHEBI:57502"/>
        <dbReference type="ChEBI" id="CHEBI:58017"/>
        <dbReference type="ChEBI" id="CHEBI:456216"/>
        <dbReference type="EC" id="6.3.4.21"/>
    </reaction>
</comment>
<dbReference type="SUPFAM" id="SSF51690">
    <property type="entry name" value="Nicotinate/Quinolinate PRTase C-terminal domain-like"/>
    <property type="match status" value="1"/>
</dbReference>
<comment type="PTM">
    <text evidence="8">Transiently phosphorylated on a His residue during the reaction cycle. Phosphorylation strongly increases the affinity for substrates and increases the rate of nicotinate D-ribonucleotide production. Dephosphorylation regenerates the low-affinity form of the enzyme, leading to product release.</text>
</comment>
<protein>
    <recommendedName>
        <fullName evidence="3 8">Nicotinate phosphoribosyltransferase</fullName>
        <ecNumber evidence="3 8">6.3.4.21</ecNumber>
    </recommendedName>
</protein>
<dbReference type="Pfam" id="PF04095">
    <property type="entry name" value="NAPRTase"/>
    <property type="match status" value="1"/>
</dbReference>
<evidence type="ECO:0000256" key="1">
    <source>
        <dbReference type="ARBA" id="ARBA00004952"/>
    </source>
</evidence>
<comment type="function">
    <text evidence="8">Catalyzes the synthesis of beta-nicotinate D-ribonucleotide from nicotinate and 5-phospho-D-ribose 1-phosphate at the expense of ATP.</text>
</comment>
<evidence type="ECO:0000259" key="10">
    <source>
        <dbReference type="Pfam" id="PF17767"/>
    </source>
</evidence>
<dbReference type="NCBIfam" id="TIGR01514">
    <property type="entry name" value="NAPRTase"/>
    <property type="match status" value="1"/>
</dbReference>
<organism evidence="11 12">
    <name type="scientific">Sistotremastrum suecicum HHB10207 ss-3</name>
    <dbReference type="NCBI Taxonomy" id="1314776"/>
    <lineage>
        <taxon>Eukaryota</taxon>
        <taxon>Fungi</taxon>
        <taxon>Dikarya</taxon>
        <taxon>Basidiomycota</taxon>
        <taxon>Agaricomycotina</taxon>
        <taxon>Agaricomycetes</taxon>
        <taxon>Sistotremastrales</taxon>
        <taxon>Sistotremastraceae</taxon>
        <taxon>Sistotremastrum</taxon>
    </lineage>
</organism>
<evidence type="ECO:0000259" key="9">
    <source>
        <dbReference type="Pfam" id="PF04095"/>
    </source>
</evidence>
<dbReference type="SUPFAM" id="SSF54675">
    <property type="entry name" value="Nicotinate/Quinolinate PRTase N-terminal domain-like"/>
    <property type="match status" value="1"/>
</dbReference>
<proteinExistence type="inferred from homology"/>
<evidence type="ECO:0000313" key="12">
    <source>
        <dbReference type="Proteomes" id="UP000076798"/>
    </source>
</evidence>
<dbReference type="UniPathway" id="UPA00253">
    <property type="reaction ID" value="UER00457"/>
</dbReference>
<sequence length="423" mass="47709">MPAQAPGIGRRLVLTIENKFYHQLTMQQAVLHHFPTQQVTYRFTNRSKDTLFTQSCVDRFTEYVHDLATLRLTSEERTWLSERLSYFKEPYLDYLSNFRFNPSDVDIQFIPAKPLSPGGEMGGELKISVQGVWSEAIMWEVPLMAALSQAYYETVDLDWSNEGQEENAYNKAKLLLENDAIFSEFGTRRRRAFSSHDLVVQGLKRAAYELNGKTKGKLNGTSNAAFKHGLSPIGTIAHEWFMGIAALKGYENSNGLALSLWEEVYGNTGLVALTDTFSTEVFFRDFVKDKERANRWQALRQDSGDPFVFAPRAKEVYESLGLDHTNKIIVYSDGLSVDKALELKKHCESVGFIPSFGIGTNMTNDFRTLSSGGKVRSKPLNIVIKLATIDGHQCVKISDELTKNTGQPETVDYVKRTLAIKVP</sequence>
<dbReference type="PANTHER" id="PTHR11098:SF1">
    <property type="entry name" value="NICOTINATE PHOSPHORIBOSYLTRANSFERASE"/>
    <property type="match status" value="1"/>
</dbReference>
<dbReference type="GO" id="GO:0016757">
    <property type="term" value="F:glycosyltransferase activity"/>
    <property type="evidence" value="ECO:0007669"/>
    <property type="project" value="UniProtKB-KW"/>
</dbReference>
<dbReference type="Gene3D" id="3.20.140.10">
    <property type="entry name" value="nicotinate phosphoribosyltransferase"/>
    <property type="match status" value="1"/>
</dbReference>
<keyword evidence="11" id="KW-0808">Transferase</keyword>
<evidence type="ECO:0000256" key="7">
    <source>
        <dbReference type="ARBA" id="ARBA00048668"/>
    </source>
</evidence>
<evidence type="ECO:0000256" key="5">
    <source>
        <dbReference type="ARBA" id="ARBA00022598"/>
    </source>
</evidence>
<name>A0A166G3M6_9AGAM</name>
<dbReference type="GO" id="GO:0004516">
    <property type="term" value="F:nicotinate phosphoribosyltransferase activity"/>
    <property type="evidence" value="ECO:0007669"/>
    <property type="project" value="UniProtKB-UniRule"/>
</dbReference>
<evidence type="ECO:0000256" key="2">
    <source>
        <dbReference type="ARBA" id="ARBA00010897"/>
    </source>
</evidence>
<keyword evidence="6 8" id="KW-0662">Pyridine nucleotide biosynthesis</keyword>
<dbReference type="Proteomes" id="UP000076798">
    <property type="component" value="Unassembled WGS sequence"/>
</dbReference>
<gene>
    <name evidence="11" type="ORF">SISSUDRAFT_1069951</name>
</gene>
<dbReference type="OrthoDB" id="193380at2759"/>
<feature type="domain" description="Nicotinate/nicotinamide phosphoribosyltransferase" evidence="9">
    <location>
        <begin position="182"/>
        <end position="418"/>
    </location>
</feature>
<evidence type="ECO:0000313" key="11">
    <source>
        <dbReference type="EMBL" id="KZT41275.1"/>
    </source>
</evidence>
<keyword evidence="5 8" id="KW-0436">Ligase</keyword>
<dbReference type="AlphaFoldDB" id="A0A166G3M6"/>
<dbReference type="EC" id="6.3.4.21" evidence="3 8"/>
<reference evidence="11 12" key="1">
    <citation type="journal article" date="2016" name="Mol. Biol. Evol.">
        <title>Comparative Genomics of Early-Diverging Mushroom-Forming Fungi Provides Insights into the Origins of Lignocellulose Decay Capabilities.</title>
        <authorList>
            <person name="Nagy L.G."/>
            <person name="Riley R."/>
            <person name="Tritt A."/>
            <person name="Adam C."/>
            <person name="Daum C."/>
            <person name="Floudas D."/>
            <person name="Sun H."/>
            <person name="Yadav J.S."/>
            <person name="Pangilinan J."/>
            <person name="Larsson K.H."/>
            <person name="Matsuura K."/>
            <person name="Barry K."/>
            <person name="Labutti K."/>
            <person name="Kuo R."/>
            <person name="Ohm R.A."/>
            <person name="Bhattacharya S.S."/>
            <person name="Shirouzu T."/>
            <person name="Yoshinaga Y."/>
            <person name="Martin F.M."/>
            <person name="Grigoriev I.V."/>
            <person name="Hibbett D.S."/>
        </authorList>
    </citation>
    <scope>NUCLEOTIDE SEQUENCE [LARGE SCALE GENOMIC DNA]</scope>
    <source>
        <strain evidence="11 12">HHB10207 ss-3</strain>
    </source>
</reference>
<comment type="pathway">
    <text evidence="1 8">Cofactor biosynthesis; NAD(+) biosynthesis; nicotinate D-ribonucleotide from nicotinate: step 1/1.</text>
</comment>
<dbReference type="InterPro" id="IPR041525">
    <property type="entry name" value="N/Namide_PRibTrfase"/>
</dbReference>
<dbReference type="PIRSF" id="PIRSF000484">
    <property type="entry name" value="NAPRT"/>
    <property type="match status" value="1"/>
</dbReference>
<dbReference type="GO" id="GO:0034355">
    <property type="term" value="P:NAD+ biosynthetic process via the salvage pathway"/>
    <property type="evidence" value="ECO:0007669"/>
    <property type="project" value="TreeGrafter"/>
</dbReference>
<dbReference type="InterPro" id="IPR040727">
    <property type="entry name" value="NAPRTase_N"/>
</dbReference>
<evidence type="ECO:0000256" key="6">
    <source>
        <dbReference type="ARBA" id="ARBA00022642"/>
    </source>
</evidence>
<dbReference type="InterPro" id="IPR006406">
    <property type="entry name" value="Nic_PRibTrfase"/>
</dbReference>
<dbReference type="STRING" id="1314776.A0A166G3M6"/>
<evidence type="ECO:0000256" key="8">
    <source>
        <dbReference type="RuleBase" id="RU003838"/>
    </source>
</evidence>
<dbReference type="Pfam" id="PF17767">
    <property type="entry name" value="NAPRTase_N"/>
    <property type="match status" value="1"/>
</dbReference>
<accession>A0A166G3M6</accession>
<keyword evidence="11" id="KW-0328">Glycosyltransferase</keyword>
<dbReference type="EMBL" id="KV428023">
    <property type="protein sequence ID" value="KZT41275.1"/>
    <property type="molecule type" value="Genomic_DNA"/>
</dbReference>
<evidence type="ECO:0000256" key="4">
    <source>
        <dbReference type="ARBA" id="ARBA00022553"/>
    </source>
</evidence>
<dbReference type="InterPro" id="IPR007229">
    <property type="entry name" value="Nic_PRibTrfase-Fam"/>
</dbReference>
<dbReference type="InterPro" id="IPR036068">
    <property type="entry name" value="Nicotinate_pribotase-like_C"/>
</dbReference>
<keyword evidence="12" id="KW-1185">Reference proteome</keyword>
<feature type="domain" description="Nicotinate phosphoribosyltransferase N-terminal" evidence="10">
    <location>
        <begin position="23"/>
        <end position="148"/>
    </location>
</feature>
<keyword evidence="4" id="KW-0597">Phosphoprotein</keyword>
<comment type="similarity">
    <text evidence="2 8">Belongs to the NAPRTase family.</text>
</comment>
<dbReference type="GO" id="GO:0005829">
    <property type="term" value="C:cytosol"/>
    <property type="evidence" value="ECO:0007669"/>
    <property type="project" value="TreeGrafter"/>
</dbReference>
<evidence type="ECO:0000256" key="3">
    <source>
        <dbReference type="ARBA" id="ARBA00013236"/>
    </source>
</evidence>
<dbReference type="PANTHER" id="PTHR11098">
    <property type="entry name" value="NICOTINATE PHOSPHORIBOSYLTRANSFERASE"/>
    <property type="match status" value="1"/>
</dbReference>